<accession>W0I2Y7</accession>
<dbReference type="OrthoDB" id="9808770at2"/>
<dbReference type="PANTHER" id="PTHR46577">
    <property type="entry name" value="HTH-TYPE TRANSCRIPTIONAL REGULATORY PROTEIN GABR"/>
    <property type="match status" value="1"/>
</dbReference>
<dbReference type="SUPFAM" id="SSF53383">
    <property type="entry name" value="PLP-dependent transferases"/>
    <property type="match status" value="1"/>
</dbReference>
<dbReference type="InterPro" id="IPR000524">
    <property type="entry name" value="Tscrpt_reg_HTH_GntR"/>
</dbReference>
<keyword evidence="3" id="KW-0805">Transcription regulation</keyword>
<keyword evidence="5" id="KW-0804">Transcription</keyword>
<dbReference type="InterPro" id="IPR015421">
    <property type="entry name" value="PyrdxlP-dep_Trfase_major"/>
</dbReference>
<dbReference type="InterPro" id="IPR015424">
    <property type="entry name" value="PyrdxlP-dep_Trfase"/>
</dbReference>
<evidence type="ECO:0000256" key="2">
    <source>
        <dbReference type="ARBA" id="ARBA00022898"/>
    </source>
</evidence>
<dbReference type="KEGG" id="sod:Sant_P0070"/>
<evidence type="ECO:0000256" key="3">
    <source>
        <dbReference type="ARBA" id="ARBA00023015"/>
    </source>
</evidence>
<keyword evidence="8" id="KW-1185">Reference proteome</keyword>
<dbReference type="HOGENOM" id="CLU_017584_0_1_6"/>
<dbReference type="InterPro" id="IPR036388">
    <property type="entry name" value="WH-like_DNA-bd_sf"/>
</dbReference>
<dbReference type="PATRIC" id="fig|1239307.3.peg.4595"/>
<dbReference type="SUPFAM" id="SSF46785">
    <property type="entry name" value="Winged helix' DNA-binding domain"/>
    <property type="match status" value="1"/>
</dbReference>
<dbReference type="Gene3D" id="1.10.10.10">
    <property type="entry name" value="Winged helix-like DNA-binding domain superfamily/Winged helix DNA-binding domain"/>
    <property type="match status" value="1"/>
</dbReference>
<evidence type="ECO:0000313" key="8">
    <source>
        <dbReference type="Proteomes" id="UP000019028"/>
    </source>
</evidence>
<keyword evidence="2" id="KW-0663">Pyridoxal phosphate</keyword>
<keyword evidence="4" id="KW-0238">DNA-binding</keyword>
<comment type="similarity">
    <text evidence="1">In the C-terminal section; belongs to the class-I pyridoxal-phosphate-dependent aminotransferase family.</text>
</comment>
<name>W0I2Y7_9GAMM</name>
<evidence type="ECO:0000256" key="5">
    <source>
        <dbReference type="ARBA" id="ARBA00023163"/>
    </source>
</evidence>
<evidence type="ECO:0000259" key="6">
    <source>
        <dbReference type="PROSITE" id="PS50949"/>
    </source>
</evidence>
<dbReference type="CDD" id="cd00609">
    <property type="entry name" value="AAT_like"/>
    <property type="match status" value="1"/>
</dbReference>
<dbReference type="PANTHER" id="PTHR46577:SF1">
    <property type="entry name" value="HTH-TYPE TRANSCRIPTIONAL REGULATORY PROTEIN GABR"/>
    <property type="match status" value="1"/>
</dbReference>
<keyword evidence="7" id="KW-0614">Plasmid</keyword>
<proteinExistence type="inferred from homology"/>
<dbReference type="AlphaFoldDB" id="W0I2Y7"/>
<evidence type="ECO:0000256" key="4">
    <source>
        <dbReference type="ARBA" id="ARBA00023125"/>
    </source>
</evidence>
<feature type="domain" description="HTH gntR-type" evidence="6">
    <location>
        <begin position="14"/>
        <end position="82"/>
    </location>
</feature>
<dbReference type="InterPro" id="IPR004839">
    <property type="entry name" value="Aminotransferase_I/II_large"/>
</dbReference>
<dbReference type="InterPro" id="IPR051446">
    <property type="entry name" value="HTH_trans_reg/aminotransferase"/>
</dbReference>
<dbReference type="InterPro" id="IPR036390">
    <property type="entry name" value="WH_DNA-bd_sf"/>
</dbReference>
<dbReference type="Proteomes" id="UP000019028">
    <property type="component" value="Plasmid pHS1"/>
</dbReference>
<dbReference type="GO" id="GO:0003700">
    <property type="term" value="F:DNA-binding transcription factor activity"/>
    <property type="evidence" value="ECO:0007669"/>
    <property type="project" value="InterPro"/>
</dbReference>
<dbReference type="PROSITE" id="PS50949">
    <property type="entry name" value="HTH_GNTR"/>
    <property type="match status" value="1"/>
</dbReference>
<dbReference type="EMBL" id="CP006570">
    <property type="protein sequence ID" value="AHF79117.1"/>
    <property type="molecule type" value="Genomic_DNA"/>
</dbReference>
<reference evidence="7 8" key="1">
    <citation type="journal article" date="2014" name="Genome Biol. Evol.">
        <title>Genome degeneration and adaptation in a nascent stage of symbiosis.</title>
        <authorList>
            <person name="Oakeson K.F."/>
            <person name="Gil R."/>
            <person name="Clayton A.L."/>
            <person name="Dunn D.M."/>
            <person name="von Niederhausern A.C."/>
            <person name="Hamil C."/>
            <person name="Aoyagi A."/>
            <person name="Duval B."/>
            <person name="Baca A."/>
            <person name="Silva F.J."/>
            <person name="Vallier A."/>
            <person name="Jackson D.G."/>
            <person name="Latorre A."/>
            <person name="Weiss R.B."/>
            <person name="Heddi A."/>
            <person name="Moya A."/>
            <person name="Dale C."/>
        </authorList>
    </citation>
    <scope>NUCLEOTIDE SEQUENCE [LARGE SCALE GENOMIC DNA]</scope>
    <source>
        <strain evidence="7 8">HS1</strain>
        <plasmid evidence="8">Plasmid pHS1</plasmid>
    </source>
</reference>
<dbReference type="Pfam" id="PF00155">
    <property type="entry name" value="Aminotran_1_2"/>
    <property type="match status" value="1"/>
</dbReference>
<gene>
    <name evidence="7" type="ORF">Sant_P0070</name>
</gene>
<dbReference type="Gene3D" id="3.40.640.10">
    <property type="entry name" value="Type I PLP-dependent aspartate aminotransferase-like (Major domain)"/>
    <property type="match status" value="1"/>
</dbReference>
<dbReference type="RefSeq" id="WP_025424244.1">
    <property type="nucleotide sequence ID" value="NZ_CP006570.1"/>
</dbReference>
<protein>
    <submittedName>
        <fullName evidence="7">GntR family transcriptional regulator</fullName>
    </submittedName>
</protein>
<dbReference type="CDD" id="cd07377">
    <property type="entry name" value="WHTH_GntR"/>
    <property type="match status" value="1"/>
</dbReference>
<dbReference type="GO" id="GO:0003677">
    <property type="term" value="F:DNA binding"/>
    <property type="evidence" value="ECO:0007669"/>
    <property type="project" value="UniProtKB-KW"/>
</dbReference>
<organism evidence="7 8">
    <name type="scientific">Sodalis praecaptivus</name>
    <dbReference type="NCBI Taxonomy" id="1239307"/>
    <lineage>
        <taxon>Bacteria</taxon>
        <taxon>Pseudomonadati</taxon>
        <taxon>Pseudomonadota</taxon>
        <taxon>Gammaproteobacteria</taxon>
        <taxon>Enterobacterales</taxon>
        <taxon>Bruguierivoracaceae</taxon>
        <taxon>Sodalis</taxon>
    </lineage>
</organism>
<dbReference type="Pfam" id="PF00392">
    <property type="entry name" value="GntR"/>
    <property type="match status" value="1"/>
</dbReference>
<dbReference type="SMART" id="SM00345">
    <property type="entry name" value="HTH_GNTR"/>
    <property type="match status" value="1"/>
</dbReference>
<evidence type="ECO:0000256" key="1">
    <source>
        <dbReference type="ARBA" id="ARBA00005384"/>
    </source>
</evidence>
<sequence>MTTHSIHVDFVVNRSLQEQLREKLIAAILAGIFLPDKPLPSCRKLASQLAISRNTVALVYESLLNDGYLVSRPRSGYYLHQNYCRDHAADGRAERVPDALTVRQTQHAPVWSQRLNVSPGNFFAVMKPALWMNYPYPFIYGQPNSTLFPYDHWRDTLRRITGVRRDQRWMYDNIDQDVPLLVEQIRQRILPKRGIIARSDEILITLGSQNALHMLSLLLFNHQTRIAVENPVFREAINAFALQGAQIVPHHLDSDGLCLSEASRRCDYFYVTPSHQAPTGVCMGQERRAALLAHACRHDQIIIEDDYDSELNFAANPPTALKARDTHSRVIYVSSLSKSLSPGLRLGYLVAPAELVDELRALRRLAYRHPPTNIQHQMAHFLAQGYYETYLHRYREDSARRWHSLDHALTCWLPECRRSEGSDHANAFWLQAPQGVSIPQLTWLAAHRGVLIEPGKPHFLGTNAPEPFFRLGFHAIAPDHIEPGIIQLAQALHQIAG</sequence>
<geneLocation type="plasmid" evidence="7 8">
    <name>pHS1</name>
</geneLocation>
<evidence type="ECO:0000313" key="7">
    <source>
        <dbReference type="EMBL" id="AHF79117.1"/>
    </source>
</evidence>
<dbReference type="GO" id="GO:0030170">
    <property type="term" value="F:pyridoxal phosphate binding"/>
    <property type="evidence" value="ECO:0007669"/>
    <property type="project" value="InterPro"/>
</dbReference>